<dbReference type="SUPFAM" id="SSF53335">
    <property type="entry name" value="S-adenosyl-L-methionine-dependent methyltransferases"/>
    <property type="match status" value="1"/>
</dbReference>
<dbReference type="Pfam" id="PF13489">
    <property type="entry name" value="Methyltransf_23"/>
    <property type="match status" value="1"/>
</dbReference>
<proteinExistence type="predicted"/>
<dbReference type="GO" id="GO:0008168">
    <property type="term" value="F:methyltransferase activity"/>
    <property type="evidence" value="ECO:0007669"/>
    <property type="project" value="TreeGrafter"/>
</dbReference>
<dbReference type="AlphaFoldDB" id="A0A7H8QMS5"/>
<dbReference type="RefSeq" id="XP_035341399.1">
    <property type="nucleotide sequence ID" value="XM_035485506.1"/>
</dbReference>
<feature type="compositionally biased region" description="Polar residues" evidence="1">
    <location>
        <begin position="32"/>
        <end position="42"/>
    </location>
</feature>
<dbReference type="GeneID" id="55989821"/>
<dbReference type="CDD" id="cd02440">
    <property type="entry name" value="AdoMet_MTases"/>
    <property type="match status" value="1"/>
</dbReference>
<reference evidence="3" key="1">
    <citation type="submission" date="2020-06" db="EMBL/GenBank/DDBJ databases">
        <title>A chromosome-scale genome assembly of Talaromyces rugulosus W13939.</title>
        <authorList>
            <person name="Wang B."/>
            <person name="Guo L."/>
            <person name="Ye K."/>
            <person name="Wang L."/>
        </authorList>
    </citation>
    <scope>NUCLEOTIDE SEQUENCE [LARGE SCALE GENOMIC DNA]</scope>
    <source>
        <strain evidence="3">W13939</strain>
    </source>
</reference>
<dbReference type="Proteomes" id="UP000509510">
    <property type="component" value="Chromosome I"/>
</dbReference>
<feature type="region of interest" description="Disordered" evidence="1">
    <location>
        <begin position="1"/>
        <end position="74"/>
    </location>
</feature>
<name>A0A7H8QMS5_TALRU</name>
<dbReference type="Gene3D" id="3.40.50.150">
    <property type="entry name" value="Vaccinia Virus protein VP39"/>
    <property type="match status" value="1"/>
</dbReference>
<dbReference type="KEGG" id="trg:TRUGW13939_02312"/>
<protein>
    <recommendedName>
        <fullName evidence="4">Methyltransferase domain-containing protein</fullName>
    </recommendedName>
</protein>
<keyword evidence="3" id="KW-1185">Reference proteome</keyword>
<dbReference type="OrthoDB" id="4223307at2759"/>
<dbReference type="PANTHER" id="PTHR43591">
    <property type="entry name" value="METHYLTRANSFERASE"/>
    <property type="match status" value="1"/>
</dbReference>
<organism evidence="2 3">
    <name type="scientific">Talaromyces rugulosus</name>
    <name type="common">Penicillium rugulosum</name>
    <dbReference type="NCBI Taxonomy" id="121627"/>
    <lineage>
        <taxon>Eukaryota</taxon>
        <taxon>Fungi</taxon>
        <taxon>Dikarya</taxon>
        <taxon>Ascomycota</taxon>
        <taxon>Pezizomycotina</taxon>
        <taxon>Eurotiomycetes</taxon>
        <taxon>Eurotiomycetidae</taxon>
        <taxon>Eurotiales</taxon>
        <taxon>Trichocomaceae</taxon>
        <taxon>Talaromyces</taxon>
        <taxon>Talaromyces sect. Islandici</taxon>
    </lineage>
</organism>
<gene>
    <name evidence="2" type="ORF">TRUGW13939_02312</name>
</gene>
<evidence type="ECO:0000313" key="3">
    <source>
        <dbReference type="Proteomes" id="UP000509510"/>
    </source>
</evidence>
<evidence type="ECO:0008006" key="4">
    <source>
        <dbReference type="Google" id="ProtNLM"/>
    </source>
</evidence>
<feature type="compositionally biased region" description="Polar residues" evidence="1">
    <location>
        <begin position="1"/>
        <end position="24"/>
    </location>
</feature>
<evidence type="ECO:0000313" key="2">
    <source>
        <dbReference type="EMBL" id="QKX55220.1"/>
    </source>
</evidence>
<dbReference type="EMBL" id="CP055898">
    <property type="protein sequence ID" value="QKX55220.1"/>
    <property type="molecule type" value="Genomic_DNA"/>
</dbReference>
<dbReference type="InterPro" id="IPR029063">
    <property type="entry name" value="SAM-dependent_MTases_sf"/>
</dbReference>
<dbReference type="PANTHER" id="PTHR43591:SF31">
    <property type="entry name" value="LAEA-LIKE, PUTATIVE (AFU_ORTHOLOGUE AFUA_8G01930)-RELATED"/>
    <property type="match status" value="1"/>
</dbReference>
<accession>A0A7H8QMS5</accession>
<evidence type="ECO:0000256" key="1">
    <source>
        <dbReference type="SAM" id="MobiDB-lite"/>
    </source>
</evidence>
<sequence length="377" mass="42132">MSAQSVKAVQPTSEGETSKSQSAVGSRASPDASPSQPDQTGTDQHRPNVYGTIEPEAPEDVGDADSALDPGDWASSTMSLRSSLMMPHRENGRLYHGFNDGNYVLPADEEENERLDLQHHIFLLTFDGHLYNSPVDKHKTMHNVLDVGAGTGIWAVDFADAHPESTVLGVDLGANQPCLVPPNLSFLIDDIEEQWMFSQNFDFIHSRMMTGSIANWPKFFDQAFANLTSGGYMELVDISPPGRSDDNSFPEDSALKKWSEVIMLSAKNLGRYANSASFYKQQMIDAGFVDVVETQYPWPTNHWPRDQKLKELGRWVLQNIGYSLSGISMALLTRGLHWTAEEVEVFLVDVRNEFKDPKIHCYFPIYVVWGRRPESSA</sequence>